<dbReference type="Gene3D" id="3.90.700.10">
    <property type="entry name" value="Succinate dehydrogenase/fumarate reductase flavoprotein, catalytic domain"/>
    <property type="match status" value="1"/>
</dbReference>
<keyword evidence="7 12" id="KW-0662">Pyridine nucleotide biosynthesis</keyword>
<feature type="domain" description="Fumarate reductase/succinate dehydrogenase flavoprotein-like C-terminal" evidence="14">
    <location>
        <begin position="455"/>
        <end position="504"/>
    </location>
</feature>
<dbReference type="PANTHER" id="PTHR42716">
    <property type="entry name" value="L-ASPARTATE OXIDASE"/>
    <property type="match status" value="1"/>
</dbReference>
<dbReference type="NCBIfam" id="TIGR00551">
    <property type="entry name" value="nadB"/>
    <property type="match status" value="1"/>
</dbReference>
<evidence type="ECO:0000256" key="1">
    <source>
        <dbReference type="ARBA" id="ARBA00001974"/>
    </source>
</evidence>
<dbReference type="InterPro" id="IPR005288">
    <property type="entry name" value="NadB"/>
</dbReference>
<evidence type="ECO:0000256" key="5">
    <source>
        <dbReference type="ARBA" id="ARBA00021901"/>
    </source>
</evidence>
<keyword evidence="16" id="KW-1185">Reference proteome</keyword>
<evidence type="ECO:0000256" key="8">
    <source>
        <dbReference type="ARBA" id="ARBA00022827"/>
    </source>
</evidence>
<reference evidence="16" key="1">
    <citation type="journal article" date="2019" name="Int. J. Syst. Evol. Microbiol.">
        <title>The Global Catalogue of Microorganisms (GCM) 10K type strain sequencing project: providing services to taxonomists for standard genome sequencing and annotation.</title>
        <authorList>
            <consortium name="The Broad Institute Genomics Platform"/>
            <consortium name="The Broad Institute Genome Sequencing Center for Infectious Disease"/>
            <person name="Wu L."/>
            <person name="Ma J."/>
        </authorList>
    </citation>
    <scope>NUCLEOTIDE SEQUENCE [LARGE SCALE GENOMIC DNA]</scope>
    <source>
        <strain evidence="16">IBRC-M 10813</strain>
    </source>
</reference>
<comment type="cofactor">
    <cofactor evidence="1 12">
        <name>FAD</name>
        <dbReference type="ChEBI" id="CHEBI:57692"/>
    </cofactor>
</comment>
<dbReference type="SUPFAM" id="SSF56425">
    <property type="entry name" value="Succinate dehydrogenase/fumarate reductase flavoprotein, catalytic domain"/>
    <property type="match status" value="1"/>
</dbReference>
<dbReference type="Proteomes" id="UP001595843">
    <property type="component" value="Unassembled WGS sequence"/>
</dbReference>
<dbReference type="RefSeq" id="WP_380704701.1">
    <property type="nucleotide sequence ID" value="NZ_JBHSAP010000009.1"/>
</dbReference>
<evidence type="ECO:0000256" key="2">
    <source>
        <dbReference type="ARBA" id="ARBA00004950"/>
    </source>
</evidence>
<evidence type="ECO:0000256" key="11">
    <source>
        <dbReference type="NCBIfam" id="TIGR00551"/>
    </source>
</evidence>
<evidence type="ECO:0000259" key="14">
    <source>
        <dbReference type="Pfam" id="PF02910"/>
    </source>
</evidence>
<proteinExistence type="inferred from homology"/>
<dbReference type="Gene3D" id="1.20.58.100">
    <property type="entry name" value="Fumarate reductase/succinate dehydrogenase flavoprotein-like, C-terminal domain"/>
    <property type="match status" value="1"/>
</dbReference>
<comment type="function">
    <text evidence="12">Catalyzes the oxidation of L-aspartate to iminoaspartate.</text>
</comment>
<dbReference type="InterPro" id="IPR037099">
    <property type="entry name" value="Fum_R/Succ_DH_flav-like_C_sf"/>
</dbReference>
<evidence type="ECO:0000256" key="6">
    <source>
        <dbReference type="ARBA" id="ARBA00022630"/>
    </source>
</evidence>
<dbReference type="Pfam" id="PF02910">
    <property type="entry name" value="Succ_DH_flav_C"/>
    <property type="match status" value="1"/>
</dbReference>
<dbReference type="InterPro" id="IPR036188">
    <property type="entry name" value="FAD/NAD-bd_sf"/>
</dbReference>
<evidence type="ECO:0000313" key="16">
    <source>
        <dbReference type="Proteomes" id="UP001595843"/>
    </source>
</evidence>
<dbReference type="SUPFAM" id="SSF46977">
    <property type="entry name" value="Succinate dehydrogenase/fumarate reductase flavoprotein C-terminal domain"/>
    <property type="match status" value="1"/>
</dbReference>
<dbReference type="PRINTS" id="PR00368">
    <property type="entry name" value="FADPNR"/>
</dbReference>
<dbReference type="PIRSF" id="PIRSF000171">
    <property type="entry name" value="SDHA_APRA_LASPO"/>
    <property type="match status" value="1"/>
</dbReference>
<comment type="catalytic activity">
    <reaction evidence="10">
        <text>L-aspartate + O2 = iminosuccinate + H2O2</text>
        <dbReference type="Rhea" id="RHEA:25876"/>
        <dbReference type="ChEBI" id="CHEBI:15379"/>
        <dbReference type="ChEBI" id="CHEBI:16240"/>
        <dbReference type="ChEBI" id="CHEBI:29991"/>
        <dbReference type="ChEBI" id="CHEBI:77875"/>
        <dbReference type="EC" id="1.4.3.16"/>
    </reaction>
    <physiologicalReaction direction="left-to-right" evidence="10">
        <dbReference type="Rhea" id="RHEA:25877"/>
    </physiologicalReaction>
</comment>
<accession>A0ABV8JDY3</accession>
<dbReference type="EMBL" id="JBHSAP010000009">
    <property type="protein sequence ID" value="MFC4077143.1"/>
    <property type="molecule type" value="Genomic_DNA"/>
</dbReference>
<evidence type="ECO:0000256" key="7">
    <source>
        <dbReference type="ARBA" id="ARBA00022642"/>
    </source>
</evidence>
<evidence type="ECO:0000313" key="15">
    <source>
        <dbReference type="EMBL" id="MFC4077143.1"/>
    </source>
</evidence>
<gene>
    <name evidence="15" type="ORF">ACFOUO_09985</name>
</gene>
<dbReference type="InterPro" id="IPR015939">
    <property type="entry name" value="Fum_Rdtase/Succ_DH_flav-like_C"/>
</dbReference>
<dbReference type="Gene3D" id="3.50.50.60">
    <property type="entry name" value="FAD/NAD(P)-binding domain"/>
    <property type="match status" value="1"/>
</dbReference>
<keyword evidence="6 12" id="KW-0285">Flavoprotein</keyword>
<evidence type="ECO:0000256" key="4">
    <source>
        <dbReference type="ARBA" id="ARBA00012173"/>
    </source>
</evidence>
<protein>
    <recommendedName>
        <fullName evidence="5 11">L-aspartate oxidase</fullName>
        <ecNumber evidence="4 11">1.4.3.16</ecNumber>
    </recommendedName>
</protein>
<dbReference type="NCBIfam" id="NF005701">
    <property type="entry name" value="PRK07512.1"/>
    <property type="match status" value="1"/>
</dbReference>
<evidence type="ECO:0000256" key="10">
    <source>
        <dbReference type="ARBA" id="ARBA00048305"/>
    </source>
</evidence>
<keyword evidence="9 12" id="KW-0560">Oxidoreductase</keyword>
<keyword evidence="8 12" id="KW-0274">FAD</keyword>
<sequence>MKRIETDFVVVGSGIAGLMTALTLAENGEVTVLTKSRAEAGNSSRAQGGIAAAVGEGDSPSLHREDTLRTGVGLCRRESVDVLVEGGPEAVDRLAQLGTPFDRGEKGWTLGREGSHSVNRILHAAGDATGAAIMGPLLRRIKEHPRIRLVTHTQAVDLVVEDGECLGVLAAGTKGAVLHLARAVVLATGGCGQIYRYTTNDPAVTGDGLAMAWRAGAALADMEFIQFHPTALAVEANPMFLISEAVRGEGALLVNERGEAFMARYHEWRDLAPRDVVSRAIDREMREGRRVFLNATSLGEGFAKRFPTIYRRCREAGIDPACDWIPVTPAAHFVMGGVWTDTYGRTSLSRLFAVGETACTGVHGANRLASNSLLEGAVYARRVAKDAASLPELVRSPSSSRFPALSTDPCNDAAWKEEVRRIMWEHAGIIRNEQGLAHGLRALSALARKIPEPFVECHNMIAVSQMVMESALWRRESRGGHYRSDCPETLVEWENRRRMAQRGRQDEPVMASGYHT</sequence>
<dbReference type="InterPro" id="IPR027477">
    <property type="entry name" value="Succ_DH/fumarate_Rdtase_cat_sf"/>
</dbReference>
<evidence type="ECO:0000256" key="3">
    <source>
        <dbReference type="ARBA" id="ARBA00008562"/>
    </source>
</evidence>
<evidence type="ECO:0000256" key="9">
    <source>
        <dbReference type="ARBA" id="ARBA00023002"/>
    </source>
</evidence>
<dbReference type="SUPFAM" id="SSF51905">
    <property type="entry name" value="FAD/NAD(P)-binding domain"/>
    <property type="match status" value="1"/>
</dbReference>
<dbReference type="EC" id="1.4.3.16" evidence="4 11"/>
<comment type="similarity">
    <text evidence="3 12">Belongs to the FAD-dependent oxidoreductase 2 family. NadB subfamily.</text>
</comment>
<comment type="subcellular location">
    <subcellularLocation>
        <location evidence="12">Cytoplasm</location>
    </subcellularLocation>
</comment>
<dbReference type="InterPro" id="IPR003953">
    <property type="entry name" value="FAD-dep_OxRdtase_2_FAD-bd"/>
</dbReference>
<dbReference type="PANTHER" id="PTHR42716:SF2">
    <property type="entry name" value="L-ASPARTATE OXIDASE, CHLOROPLASTIC"/>
    <property type="match status" value="1"/>
</dbReference>
<comment type="pathway">
    <text evidence="2 12">Cofactor biosynthesis; NAD(+) biosynthesis; iminoaspartate from L-aspartate (oxidase route): step 1/1.</text>
</comment>
<comment type="caution">
    <text evidence="15">The sequence shown here is derived from an EMBL/GenBank/DDBJ whole genome shotgun (WGS) entry which is preliminary data.</text>
</comment>
<dbReference type="GO" id="GO:0008734">
    <property type="term" value="F:L-aspartate oxidase activity"/>
    <property type="evidence" value="ECO:0007669"/>
    <property type="project" value="UniProtKB-EC"/>
</dbReference>
<dbReference type="Pfam" id="PF00890">
    <property type="entry name" value="FAD_binding_2"/>
    <property type="match status" value="1"/>
</dbReference>
<evidence type="ECO:0000259" key="13">
    <source>
        <dbReference type="Pfam" id="PF00890"/>
    </source>
</evidence>
<name>A0ABV8JDY3_9BACL</name>
<organism evidence="15 16">
    <name type="scientific">Salinithrix halophila</name>
    <dbReference type="NCBI Taxonomy" id="1485204"/>
    <lineage>
        <taxon>Bacteria</taxon>
        <taxon>Bacillati</taxon>
        <taxon>Bacillota</taxon>
        <taxon>Bacilli</taxon>
        <taxon>Bacillales</taxon>
        <taxon>Thermoactinomycetaceae</taxon>
        <taxon>Salinithrix</taxon>
    </lineage>
</organism>
<feature type="domain" description="FAD-dependent oxidoreductase 2 FAD-binding" evidence="13">
    <location>
        <begin position="7"/>
        <end position="373"/>
    </location>
</feature>
<evidence type="ECO:0000256" key="12">
    <source>
        <dbReference type="RuleBase" id="RU362049"/>
    </source>
</evidence>